<keyword evidence="3" id="KW-1185">Reference proteome</keyword>
<evidence type="ECO:0000313" key="2">
    <source>
        <dbReference type="EMBL" id="MFD2207185.1"/>
    </source>
</evidence>
<comment type="caution">
    <text evidence="2">The sequence shown here is derived from an EMBL/GenBank/DDBJ whole genome shotgun (WGS) entry which is preliminary data.</text>
</comment>
<dbReference type="RefSeq" id="WP_380253567.1">
    <property type="nucleotide sequence ID" value="NZ_JBHUII010000011.1"/>
</dbReference>
<evidence type="ECO:0000256" key="1">
    <source>
        <dbReference type="SAM" id="MobiDB-lite"/>
    </source>
</evidence>
<name>A0ABW5BQZ5_9PROT</name>
<sequence length="236" mass="25542">MDYQAAEAGHNNPPSDAAILTDLLKEKYDGIEGRVAQLYEAAHKVPKVESAEVADKVTTLIKQIAVADKNATKCKGDEKRPHLDANKTIEAYFKPFGEALKTAKTIAGQKLTTYQVEQQRLASEAADKARKEAEAKAKAEQEAASNEVEKQRADKAAEKASTIKAADTSVRTDYGQTASLRTKTVFAIEDRSKVTAVLLQYLSDDDILKAARAAHADGITEIPGVSVTKEQQAVVK</sequence>
<dbReference type="EMBL" id="JBHUII010000011">
    <property type="protein sequence ID" value="MFD2207185.1"/>
    <property type="molecule type" value="Genomic_DNA"/>
</dbReference>
<evidence type="ECO:0000313" key="3">
    <source>
        <dbReference type="Proteomes" id="UP001597294"/>
    </source>
</evidence>
<organism evidence="2 3">
    <name type="scientific">Kiloniella antarctica</name>
    <dbReference type="NCBI Taxonomy" id="1550907"/>
    <lineage>
        <taxon>Bacteria</taxon>
        <taxon>Pseudomonadati</taxon>
        <taxon>Pseudomonadota</taxon>
        <taxon>Alphaproteobacteria</taxon>
        <taxon>Rhodospirillales</taxon>
        <taxon>Kiloniellaceae</taxon>
        <taxon>Kiloniella</taxon>
    </lineage>
</organism>
<reference evidence="3" key="1">
    <citation type="journal article" date="2019" name="Int. J. Syst. Evol. Microbiol.">
        <title>The Global Catalogue of Microorganisms (GCM) 10K type strain sequencing project: providing services to taxonomists for standard genome sequencing and annotation.</title>
        <authorList>
            <consortium name="The Broad Institute Genomics Platform"/>
            <consortium name="The Broad Institute Genome Sequencing Center for Infectious Disease"/>
            <person name="Wu L."/>
            <person name="Ma J."/>
        </authorList>
    </citation>
    <scope>NUCLEOTIDE SEQUENCE [LARGE SCALE GENOMIC DNA]</scope>
    <source>
        <strain evidence="3">CGMCC 4.7192</strain>
    </source>
</reference>
<gene>
    <name evidence="2" type="ORF">ACFSKO_16270</name>
</gene>
<dbReference type="Proteomes" id="UP001597294">
    <property type="component" value="Unassembled WGS sequence"/>
</dbReference>
<feature type="region of interest" description="Disordered" evidence="1">
    <location>
        <begin position="137"/>
        <end position="162"/>
    </location>
</feature>
<accession>A0ABW5BQZ5</accession>
<proteinExistence type="predicted"/>
<protein>
    <submittedName>
        <fullName evidence="2">Uncharacterized protein</fullName>
    </submittedName>
</protein>
<feature type="compositionally biased region" description="Basic and acidic residues" evidence="1">
    <location>
        <begin position="137"/>
        <end position="158"/>
    </location>
</feature>